<organism evidence="10">
    <name type="scientific">marine metagenome</name>
    <dbReference type="NCBI Taxonomy" id="408172"/>
    <lineage>
        <taxon>unclassified sequences</taxon>
        <taxon>metagenomes</taxon>
        <taxon>ecological metagenomes</taxon>
    </lineage>
</organism>
<dbReference type="FunFam" id="3.20.20.70:FF:000037">
    <property type="entry name" value="Tryptophan synthase alpha chain"/>
    <property type="match status" value="1"/>
</dbReference>
<evidence type="ECO:0000256" key="9">
    <source>
        <dbReference type="ARBA" id="ARBA00049047"/>
    </source>
</evidence>
<proteinExistence type="inferred from homology"/>
<evidence type="ECO:0000256" key="5">
    <source>
        <dbReference type="ARBA" id="ARBA00022605"/>
    </source>
</evidence>
<evidence type="ECO:0000313" key="10">
    <source>
        <dbReference type="EMBL" id="SVE45534.1"/>
    </source>
</evidence>
<keyword evidence="6" id="KW-0822">Tryptophan biosynthesis</keyword>
<dbReference type="InterPro" id="IPR011060">
    <property type="entry name" value="RibuloseP-bd_barrel"/>
</dbReference>
<evidence type="ECO:0000256" key="6">
    <source>
        <dbReference type="ARBA" id="ARBA00022822"/>
    </source>
</evidence>
<name>A0A383DMI3_9ZZZZ</name>
<dbReference type="SUPFAM" id="SSF51366">
    <property type="entry name" value="Ribulose-phoshate binding barrel"/>
    <property type="match status" value="1"/>
</dbReference>
<gene>
    <name evidence="10" type="ORF">METZ01_LOCUS498388</name>
</gene>
<comment type="subunit">
    <text evidence="3">Tetramer of two alpha and two beta chains.</text>
</comment>
<dbReference type="GO" id="GO:0004834">
    <property type="term" value="F:tryptophan synthase activity"/>
    <property type="evidence" value="ECO:0007669"/>
    <property type="project" value="UniProtKB-EC"/>
</dbReference>
<dbReference type="InterPro" id="IPR002028">
    <property type="entry name" value="Trp_synthase_suA"/>
</dbReference>
<keyword evidence="8" id="KW-0456">Lyase</keyword>
<comment type="pathway">
    <text evidence="2">Amino-acid biosynthesis; L-tryptophan biosynthesis; L-tryptophan from chorismate: step 5/5.</text>
</comment>
<evidence type="ECO:0000256" key="3">
    <source>
        <dbReference type="ARBA" id="ARBA00011270"/>
    </source>
</evidence>
<evidence type="ECO:0000256" key="4">
    <source>
        <dbReference type="ARBA" id="ARBA00012043"/>
    </source>
</evidence>
<reference evidence="10" key="1">
    <citation type="submission" date="2018-05" db="EMBL/GenBank/DDBJ databases">
        <authorList>
            <person name="Lanie J.A."/>
            <person name="Ng W.-L."/>
            <person name="Kazmierczak K.M."/>
            <person name="Andrzejewski T.M."/>
            <person name="Davidsen T.M."/>
            <person name="Wayne K.J."/>
            <person name="Tettelin H."/>
            <person name="Glass J.I."/>
            <person name="Rusch D."/>
            <person name="Podicherti R."/>
            <person name="Tsui H.-C.T."/>
            <person name="Winkler M.E."/>
        </authorList>
    </citation>
    <scope>NUCLEOTIDE SEQUENCE</scope>
</reference>
<sequence>QSCAEAGADLMELGMPFSDPLADGPTIQNSTQVALKNGVDIEQCLQAVTDLRKRGITIPLMLMGYYNPVLNYGEQRFVEQAEASGANGFIIPDLPPEEGASFEIHCTNNQLALSYLLAPTSTEERIKLVAKKASGFVYLVSLTGVTGARLDLPNYLQDFVARVRRHVTDPLAIGFGISTPNQAQEVGKLVEGVIVGSKLINIAGDSDNPAEACGQFVADMTAALKQDS</sequence>
<dbReference type="NCBIfam" id="TIGR00262">
    <property type="entry name" value="trpA"/>
    <property type="match status" value="1"/>
</dbReference>
<evidence type="ECO:0000256" key="7">
    <source>
        <dbReference type="ARBA" id="ARBA00023141"/>
    </source>
</evidence>
<feature type="non-terminal residue" evidence="10">
    <location>
        <position position="1"/>
    </location>
</feature>
<comment type="catalytic activity">
    <reaction evidence="9">
        <text>(1S,2R)-1-C-(indol-3-yl)glycerol 3-phosphate + L-serine = D-glyceraldehyde 3-phosphate + L-tryptophan + H2O</text>
        <dbReference type="Rhea" id="RHEA:10532"/>
        <dbReference type="ChEBI" id="CHEBI:15377"/>
        <dbReference type="ChEBI" id="CHEBI:33384"/>
        <dbReference type="ChEBI" id="CHEBI:57912"/>
        <dbReference type="ChEBI" id="CHEBI:58866"/>
        <dbReference type="ChEBI" id="CHEBI:59776"/>
        <dbReference type="EC" id="4.2.1.20"/>
    </reaction>
</comment>
<dbReference type="Gene3D" id="3.20.20.70">
    <property type="entry name" value="Aldolase class I"/>
    <property type="match status" value="1"/>
</dbReference>
<keyword evidence="5" id="KW-0028">Amino-acid biosynthesis</keyword>
<evidence type="ECO:0000256" key="8">
    <source>
        <dbReference type="ARBA" id="ARBA00023239"/>
    </source>
</evidence>
<dbReference type="InterPro" id="IPR013785">
    <property type="entry name" value="Aldolase_TIM"/>
</dbReference>
<dbReference type="CDD" id="cd04724">
    <property type="entry name" value="Tryptophan_synthase_alpha"/>
    <property type="match status" value="1"/>
</dbReference>
<evidence type="ECO:0000256" key="2">
    <source>
        <dbReference type="ARBA" id="ARBA00004733"/>
    </source>
</evidence>
<dbReference type="UniPathway" id="UPA00035">
    <property type="reaction ID" value="UER00044"/>
</dbReference>
<dbReference type="PROSITE" id="PS00167">
    <property type="entry name" value="TRP_SYNTHASE_ALPHA"/>
    <property type="match status" value="1"/>
</dbReference>
<dbReference type="AlphaFoldDB" id="A0A383DMI3"/>
<protein>
    <recommendedName>
        <fullName evidence="4">tryptophan synthase</fullName>
        <ecNumber evidence="4">4.2.1.20</ecNumber>
    </recommendedName>
</protein>
<dbReference type="HAMAP" id="MF_00131">
    <property type="entry name" value="Trp_synth_alpha"/>
    <property type="match status" value="1"/>
</dbReference>
<dbReference type="Pfam" id="PF00290">
    <property type="entry name" value="Trp_syntA"/>
    <property type="match status" value="1"/>
</dbReference>
<dbReference type="EC" id="4.2.1.20" evidence="4"/>
<evidence type="ECO:0000256" key="1">
    <source>
        <dbReference type="ARBA" id="ARBA00003365"/>
    </source>
</evidence>
<dbReference type="PANTHER" id="PTHR43406:SF1">
    <property type="entry name" value="TRYPTOPHAN SYNTHASE ALPHA CHAIN, CHLOROPLASTIC"/>
    <property type="match status" value="1"/>
</dbReference>
<accession>A0A383DMI3</accession>
<comment type="function">
    <text evidence="1">The alpha subunit is responsible for the aldol cleavage of indoleglycerol phosphate to indole and glyceraldehyde 3-phosphate.</text>
</comment>
<dbReference type="PANTHER" id="PTHR43406">
    <property type="entry name" value="TRYPTOPHAN SYNTHASE, ALPHA CHAIN"/>
    <property type="match status" value="1"/>
</dbReference>
<dbReference type="GO" id="GO:0005829">
    <property type="term" value="C:cytosol"/>
    <property type="evidence" value="ECO:0007669"/>
    <property type="project" value="TreeGrafter"/>
</dbReference>
<keyword evidence="7" id="KW-0057">Aromatic amino acid biosynthesis</keyword>
<dbReference type="InterPro" id="IPR018204">
    <property type="entry name" value="Trp_synthase_alpha_AS"/>
</dbReference>
<dbReference type="EMBL" id="UINC01218491">
    <property type="protein sequence ID" value="SVE45534.1"/>
    <property type="molecule type" value="Genomic_DNA"/>
</dbReference>